<proteinExistence type="predicted"/>
<dbReference type="EMBL" id="BARU01039105">
    <property type="protein sequence ID" value="GAH77715.1"/>
    <property type="molecule type" value="Genomic_DNA"/>
</dbReference>
<dbReference type="AlphaFoldDB" id="X1J876"/>
<sequence>KEMRFIGVQSLYYWSSTEHESDFSLAWGAYMGNSSMDLSGKGDGGYVWPVHGDN</sequence>
<gene>
    <name evidence="1" type="ORF">S03H2_60654</name>
</gene>
<feature type="non-terminal residue" evidence="1">
    <location>
        <position position="1"/>
    </location>
</feature>
<accession>X1J876</accession>
<reference evidence="1" key="1">
    <citation type="journal article" date="2014" name="Front. Microbiol.">
        <title>High frequency of phylogenetically diverse reductive dehalogenase-homologous genes in deep subseafloor sedimentary metagenomes.</title>
        <authorList>
            <person name="Kawai M."/>
            <person name="Futagami T."/>
            <person name="Toyoda A."/>
            <person name="Takaki Y."/>
            <person name="Nishi S."/>
            <person name="Hori S."/>
            <person name="Arai W."/>
            <person name="Tsubouchi T."/>
            <person name="Morono Y."/>
            <person name="Uchiyama I."/>
            <person name="Ito T."/>
            <person name="Fujiyama A."/>
            <person name="Inagaki F."/>
            <person name="Takami H."/>
        </authorList>
    </citation>
    <scope>NUCLEOTIDE SEQUENCE</scope>
    <source>
        <strain evidence="1">Expedition CK06-06</strain>
    </source>
</reference>
<organism evidence="1">
    <name type="scientific">marine sediment metagenome</name>
    <dbReference type="NCBI Taxonomy" id="412755"/>
    <lineage>
        <taxon>unclassified sequences</taxon>
        <taxon>metagenomes</taxon>
        <taxon>ecological metagenomes</taxon>
    </lineage>
</organism>
<comment type="caution">
    <text evidence="1">The sequence shown here is derived from an EMBL/GenBank/DDBJ whole genome shotgun (WGS) entry which is preliminary data.</text>
</comment>
<evidence type="ECO:0000313" key="1">
    <source>
        <dbReference type="EMBL" id="GAH77715.1"/>
    </source>
</evidence>
<protein>
    <submittedName>
        <fullName evidence="1">Uncharacterized protein</fullName>
    </submittedName>
</protein>
<name>X1J876_9ZZZZ</name>